<gene>
    <name evidence="1" type="ORF">DGMP_35310</name>
</gene>
<sequence length="69" mass="7879">MAETWREKAISETYIYRKGSGNKSGLWSRILRLMSAGIAGKGGENPPLRAMAVIEQSRWNINEKDYIDY</sequence>
<reference evidence="1" key="1">
    <citation type="submission" date="2020-09" db="EMBL/GenBank/DDBJ databases">
        <title>Desulfogranum mesoprofundum gen. nov., sp. nov., a novel mesophilic, sulfate-reducing chemolithoautotroph isolated from a deep-sea hydrothermal vent chimney in the Suiyo Seamount.</title>
        <authorList>
            <person name="Hashimoto Y."/>
            <person name="Nakagawa S."/>
        </authorList>
    </citation>
    <scope>NUCLEOTIDE SEQUENCE</scope>
    <source>
        <strain evidence="1">KT2</strain>
    </source>
</reference>
<dbReference type="Proteomes" id="UP000826725">
    <property type="component" value="Chromosome"/>
</dbReference>
<proteinExistence type="predicted"/>
<organism evidence="1 2">
    <name type="scientific">Desulfomarina profundi</name>
    <dbReference type="NCBI Taxonomy" id="2772557"/>
    <lineage>
        <taxon>Bacteria</taxon>
        <taxon>Pseudomonadati</taxon>
        <taxon>Thermodesulfobacteriota</taxon>
        <taxon>Desulfobulbia</taxon>
        <taxon>Desulfobulbales</taxon>
        <taxon>Desulfobulbaceae</taxon>
        <taxon>Desulfomarina</taxon>
    </lineage>
</organism>
<evidence type="ECO:0000313" key="2">
    <source>
        <dbReference type="Proteomes" id="UP000826725"/>
    </source>
</evidence>
<dbReference type="AlphaFoldDB" id="A0A8D5JEQ9"/>
<dbReference type="EMBL" id="AP024086">
    <property type="protein sequence ID" value="BCL62838.1"/>
    <property type="molecule type" value="Genomic_DNA"/>
</dbReference>
<keyword evidence="2" id="KW-1185">Reference proteome</keyword>
<accession>A0A8D5JEQ9</accession>
<name>A0A8D5JEQ9_9BACT</name>
<evidence type="ECO:0000313" key="1">
    <source>
        <dbReference type="EMBL" id="BCL62838.1"/>
    </source>
</evidence>
<dbReference type="KEGG" id="dbk:DGMP_35310"/>
<protein>
    <submittedName>
        <fullName evidence="1">Uncharacterized protein</fullName>
    </submittedName>
</protein>